<sequence length="101" mass="12147">MTLNLVFDLFQYFPLPFWELISHQTNLYSVQKRDQRSVKTNLKESHLRLAGTDLGWEDLRFKQYSQLQEMARKEMRNPYRKRKLCSVTSIDIKNAFNSASW</sequence>
<dbReference type="EMBL" id="HBUF01151439">
    <property type="protein sequence ID" value="CAG6648390.1"/>
    <property type="molecule type" value="Transcribed_RNA"/>
</dbReference>
<proteinExistence type="predicted"/>
<name>A0A8D8REU1_9HEMI</name>
<reference evidence="1" key="1">
    <citation type="submission" date="2021-05" db="EMBL/GenBank/DDBJ databases">
        <authorList>
            <person name="Alioto T."/>
            <person name="Alioto T."/>
            <person name="Gomez Garrido J."/>
        </authorList>
    </citation>
    <scope>NUCLEOTIDE SEQUENCE</scope>
</reference>
<accession>A0A8D8REU1</accession>
<evidence type="ECO:0000313" key="1">
    <source>
        <dbReference type="EMBL" id="CAG6648390.1"/>
    </source>
</evidence>
<protein>
    <submittedName>
        <fullName evidence="1">Uncharacterized protein</fullName>
    </submittedName>
</protein>
<dbReference type="AlphaFoldDB" id="A0A8D8REU1"/>
<organism evidence="1">
    <name type="scientific">Cacopsylla melanoneura</name>
    <dbReference type="NCBI Taxonomy" id="428564"/>
    <lineage>
        <taxon>Eukaryota</taxon>
        <taxon>Metazoa</taxon>
        <taxon>Ecdysozoa</taxon>
        <taxon>Arthropoda</taxon>
        <taxon>Hexapoda</taxon>
        <taxon>Insecta</taxon>
        <taxon>Pterygota</taxon>
        <taxon>Neoptera</taxon>
        <taxon>Paraneoptera</taxon>
        <taxon>Hemiptera</taxon>
        <taxon>Sternorrhyncha</taxon>
        <taxon>Psylloidea</taxon>
        <taxon>Psyllidae</taxon>
        <taxon>Psyllinae</taxon>
        <taxon>Cacopsylla</taxon>
    </lineage>
</organism>